<evidence type="ECO:0000313" key="12">
    <source>
        <dbReference type="EMBL" id="MBE1237833.1"/>
    </source>
</evidence>
<evidence type="ECO:0000256" key="6">
    <source>
        <dbReference type="ARBA" id="ARBA00066629"/>
    </source>
</evidence>
<dbReference type="EC" id="6.2.1.30" evidence="6 9"/>
<dbReference type="PANTHER" id="PTHR43439:SF1">
    <property type="entry name" value="PHENYLACETATE-COENZYME A LIGASE"/>
    <property type="match status" value="1"/>
</dbReference>
<dbReference type="Gene3D" id="3.40.50.12780">
    <property type="entry name" value="N-terminal domain of ligase-like"/>
    <property type="match status" value="1"/>
</dbReference>
<reference evidence="12" key="1">
    <citation type="submission" date="2020-10" db="EMBL/GenBank/DDBJ databases">
        <title>Genome sequence of the unusual species of purple photosynthetic bacteria, Phaeovibrio sulfidiphilus DSM 23193, type strain.</title>
        <authorList>
            <person name="Kyndt J.A."/>
            <person name="Meyer T.E."/>
        </authorList>
    </citation>
    <scope>NUCLEOTIDE SEQUENCE</scope>
    <source>
        <strain evidence="12">DSM 23193</strain>
    </source>
</reference>
<dbReference type="FunFam" id="3.40.50.12780:FF:000016">
    <property type="entry name" value="Phenylacetate-coenzyme A ligase"/>
    <property type="match status" value="1"/>
</dbReference>
<dbReference type="Pfam" id="PF14535">
    <property type="entry name" value="AMP-binding_C_2"/>
    <property type="match status" value="1"/>
</dbReference>
<comment type="subunit">
    <text evidence="1">Monomer.</text>
</comment>
<comment type="catalytic activity">
    <reaction evidence="9">
        <text>2-phenylacetate + ATP + CoA = phenylacetyl-CoA + AMP + diphosphate</text>
        <dbReference type="Rhea" id="RHEA:20956"/>
        <dbReference type="ChEBI" id="CHEBI:18401"/>
        <dbReference type="ChEBI" id="CHEBI:30616"/>
        <dbReference type="ChEBI" id="CHEBI:33019"/>
        <dbReference type="ChEBI" id="CHEBI:57287"/>
        <dbReference type="ChEBI" id="CHEBI:57390"/>
        <dbReference type="ChEBI" id="CHEBI:456215"/>
        <dbReference type="EC" id="6.2.1.30"/>
    </reaction>
</comment>
<feature type="domain" description="AMP-dependent synthetase/ligase" evidence="10">
    <location>
        <begin position="88"/>
        <end position="289"/>
    </location>
</feature>
<evidence type="ECO:0000256" key="3">
    <source>
        <dbReference type="ARBA" id="ARBA00022741"/>
    </source>
</evidence>
<proteinExistence type="inferred from homology"/>
<evidence type="ECO:0000256" key="8">
    <source>
        <dbReference type="ARBA" id="ARBA00075111"/>
    </source>
</evidence>
<gene>
    <name evidence="12" type="ORF">IHV25_09255</name>
</gene>
<keyword evidence="13" id="KW-1185">Reference proteome</keyword>
<dbReference type="AlphaFoldDB" id="A0A8J7CDK5"/>
<dbReference type="SUPFAM" id="SSF56801">
    <property type="entry name" value="Acetyl-CoA synthetase-like"/>
    <property type="match status" value="1"/>
</dbReference>
<evidence type="ECO:0000256" key="4">
    <source>
        <dbReference type="ARBA" id="ARBA00060591"/>
    </source>
</evidence>
<dbReference type="InterPro" id="IPR028154">
    <property type="entry name" value="AMP-dep_Lig_C"/>
</dbReference>
<evidence type="ECO:0000256" key="9">
    <source>
        <dbReference type="PIRNR" id="PIRNR006444"/>
    </source>
</evidence>
<dbReference type="UniPathway" id="UPA00930"/>
<comment type="pathway">
    <text evidence="4 9">Aromatic compound metabolism; phenylacetate degradation.</text>
</comment>
<accession>A0A8J7CDK5</accession>
<dbReference type="RefSeq" id="WP_192534844.1">
    <property type="nucleotide sequence ID" value="NZ_JACZHT010000007.1"/>
</dbReference>
<dbReference type="CDD" id="cd05913">
    <property type="entry name" value="PaaK"/>
    <property type="match status" value="1"/>
</dbReference>
<evidence type="ECO:0000256" key="7">
    <source>
        <dbReference type="ARBA" id="ARBA00068695"/>
    </source>
</evidence>
<evidence type="ECO:0000256" key="2">
    <source>
        <dbReference type="ARBA" id="ARBA00022598"/>
    </source>
</evidence>
<dbReference type="PIRSF" id="PIRSF006444">
    <property type="entry name" value="PaaK"/>
    <property type="match status" value="1"/>
</dbReference>
<dbReference type="InterPro" id="IPR042099">
    <property type="entry name" value="ANL_N_sf"/>
</dbReference>
<dbReference type="InterPro" id="IPR000873">
    <property type="entry name" value="AMP-dep_synth/lig_dom"/>
</dbReference>
<evidence type="ECO:0000256" key="1">
    <source>
        <dbReference type="ARBA" id="ARBA00011245"/>
    </source>
</evidence>
<comment type="similarity">
    <text evidence="5 9">Belongs to the phenylacetyl-CoA ligase family.</text>
</comment>
<dbReference type="GO" id="GO:0010124">
    <property type="term" value="P:phenylacetate catabolic process"/>
    <property type="evidence" value="ECO:0007669"/>
    <property type="project" value="UniProtKB-UniRule"/>
</dbReference>
<sequence length="434" mass="48372">MTTTPMFEREMETLSRDALRELQFTRLQDVLRRVYENVPHYRASFDAAGVTPADLRSLDDISVFPFTTKNDMRLAYPFGLFAVPRSQVVRLHTSSGTTGHPTVVGHTKTDLDLWARMMARCYVACGVEPGQIFHITFGYGMFTGGLGYHYGAEHLGCTVVPMGGGNTEKQILLLRDFEADVIAGTPSYLLNLAEEAERRGVDLRSGSLRTAFCGAEFWSQAIRDEIETRLGVTAYDLYGLSEIIGPGVAGECRERTGMHAWEDHFLLEVIDPETMEVLPPGEEGELVITNLTREAIPLIRYRTRDITRLEVEPCACGRTHARIHRVTGRNDDMMIIRGVNVFPSQIETVMLGRPGLSPNYQLVLQREGNLDALTVEVEASPGVETTEYGDMAKQLQHSIKSMIGVTTRVVVLAPGQLPRSVGKAQRVRDLRRLD</sequence>
<evidence type="ECO:0000259" key="11">
    <source>
        <dbReference type="Pfam" id="PF14535"/>
    </source>
</evidence>
<organism evidence="12 13">
    <name type="scientific">Phaeovibrio sulfidiphilus</name>
    <dbReference type="NCBI Taxonomy" id="1220600"/>
    <lineage>
        <taxon>Bacteria</taxon>
        <taxon>Pseudomonadati</taxon>
        <taxon>Pseudomonadota</taxon>
        <taxon>Alphaproteobacteria</taxon>
        <taxon>Rhodospirillales</taxon>
        <taxon>Rhodospirillaceae</taxon>
        <taxon>Phaeovibrio</taxon>
    </lineage>
</organism>
<keyword evidence="3 9" id="KW-0547">Nucleotide-binding</keyword>
<comment type="function">
    <text evidence="9">Catalyzes the activation of phenylacetic acid (PA) to phenylacetyl-CoA (PA-CoA).</text>
</comment>
<evidence type="ECO:0000259" key="10">
    <source>
        <dbReference type="Pfam" id="PF00501"/>
    </source>
</evidence>
<protein>
    <recommendedName>
        <fullName evidence="7 9">Phenylacetate-coenzyme A ligase</fullName>
        <ecNumber evidence="6 9">6.2.1.30</ecNumber>
    </recommendedName>
    <alternativeName>
        <fullName evidence="8 9">Phenylacetyl-CoA ligase</fullName>
    </alternativeName>
</protein>
<dbReference type="Gene3D" id="3.30.300.30">
    <property type="match status" value="1"/>
</dbReference>
<feature type="domain" description="AMP-dependent ligase C-terminal" evidence="11">
    <location>
        <begin position="338"/>
        <end position="431"/>
    </location>
</feature>
<evidence type="ECO:0000313" key="13">
    <source>
        <dbReference type="Proteomes" id="UP000631034"/>
    </source>
</evidence>
<dbReference type="InterPro" id="IPR011880">
    <property type="entry name" value="PA_CoA_ligase"/>
</dbReference>
<dbReference type="InterPro" id="IPR045851">
    <property type="entry name" value="AMP-bd_C_sf"/>
</dbReference>
<keyword evidence="2 9" id="KW-0436">Ligase</keyword>
<evidence type="ECO:0000256" key="5">
    <source>
        <dbReference type="ARBA" id="ARBA00061566"/>
    </source>
</evidence>
<name>A0A8J7CDK5_9PROT</name>
<dbReference type="GO" id="GO:0047475">
    <property type="term" value="F:phenylacetate-CoA ligase activity"/>
    <property type="evidence" value="ECO:0007669"/>
    <property type="project" value="UniProtKB-EC"/>
</dbReference>
<dbReference type="InterPro" id="IPR051414">
    <property type="entry name" value="Adenylate-forming_Reductase"/>
</dbReference>
<dbReference type="GO" id="GO:0000166">
    <property type="term" value="F:nucleotide binding"/>
    <property type="evidence" value="ECO:0007669"/>
    <property type="project" value="UniProtKB-KW"/>
</dbReference>
<dbReference type="PANTHER" id="PTHR43439">
    <property type="entry name" value="PHENYLACETATE-COENZYME A LIGASE"/>
    <property type="match status" value="1"/>
</dbReference>
<comment type="caution">
    <text evidence="12">The sequence shown here is derived from an EMBL/GenBank/DDBJ whole genome shotgun (WGS) entry which is preliminary data.</text>
</comment>
<dbReference type="EMBL" id="JACZHT010000007">
    <property type="protein sequence ID" value="MBE1237833.1"/>
    <property type="molecule type" value="Genomic_DNA"/>
</dbReference>
<dbReference type="Pfam" id="PF00501">
    <property type="entry name" value="AMP-binding"/>
    <property type="match status" value="1"/>
</dbReference>
<dbReference type="Proteomes" id="UP000631034">
    <property type="component" value="Unassembled WGS sequence"/>
</dbReference>